<evidence type="ECO:0000313" key="2">
    <source>
        <dbReference type="Proteomes" id="UP001054945"/>
    </source>
</evidence>
<keyword evidence="2" id="KW-1185">Reference proteome</keyword>
<reference evidence="1 2" key="1">
    <citation type="submission" date="2021-06" db="EMBL/GenBank/DDBJ databases">
        <title>Caerostris extrusa draft genome.</title>
        <authorList>
            <person name="Kono N."/>
            <person name="Arakawa K."/>
        </authorList>
    </citation>
    <scope>NUCLEOTIDE SEQUENCE [LARGE SCALE GENOMIC DNA]</scope>
</reference>
<sequence length="80" mass="9183">MLDYDVLLSRWESKICQCIVLPSRMKSVLTGQHRRRQMERTVKYVAIIHSCSPGEKIYELGIVDSLGDGVFVTAEDLKIR</sequence>
<organism evidence="1 2">
    <name type="scientific">Caerostris extrusa</name>
    <name type="common">Bark spider</name>
    <name type="synonym">Caerostris bankana</name>
    <dbReference type="NCBI Taxonomy" id="172846"/>
    <lineage>
        <taxon>Eukaryota</taxon>
        <taxon>Metazoa</taxon>
        <taxon>Ecdysozoa</taxon>
        <taxon>Arthropoda</taxon>
        <taxon>Chelicerata</taxon>
        <taxon>Arachnida</taxon>
        <taxon>Araneae</taxon>
        <taxon>Araneomorphae</taxon>
        <taxon>Entelegynae</taxon>
        <taxon>Araneoidea</taxon>
        <taxon>Araneidae</taxon>
        <taxon>Caerostris</taxon>
    </lineage>
</organism>
<accession>A0AAV4Y979</accession>
<dbReference type="EMBL" id="BPLR01018953">
    <property type="protein sequence ID" value="GIZ03469.1"/>
    <property type="molecule type" value="Genomic_DNA"/>
</dbReference>
<name>A0AAV4Y979_CAEEX</name>
<dbReference type="Proteomes" id="UP001054945">
    <property type="component" value="Unassembled WGS sequence"/>
</dbReference>
<dbReference type="AlphaFoldDB" id="A0AAV4Y979"/>
<gene>
    <name evidence="1" type="ORF">CEXT_263261</name>
</gene>
<evidence type="ECO:0000313" key="1">
    <source>
        <dbReference type="EMBL" id="GIZ03469.1"/>
    </source>
</evidence>
<proteinExistence type="predicted"/>
<protein>
    <submittedName>
        <fullName evidence="1">Uncharacterized protein</fullName>
    </submittedName>
</protein>
<comment type="caution">
    <text evidence="1">The sequence shown here is derived from an EMBL/GenBank/DDBJ whole genome shotgun (WGS) entry which is preliminary data.</text>
</comment>